<proteinExistence type="predicted"/>
<evidence type="ECO:0000256" key="1">
    <source>
        <dbReference type="ARBA" id="ARBA00022448"/>
    </source>
</evidence>
<reference evidence="5" key="1">
    <citation type="submission" date="2018-05" db="EMBL/GenBank/DDBJ databases">
        <authorList>
            <person name="Lanie J.A."/>
            <person name="Ng W.-L."/>
            <person name="Kazmierczak K.M."/>
            <person name="Andrzejewski T.M."/>
            <person name="Davidsen T.M."/>
            <person name="Wayne K.J."/>
            <person name="Tettelin H."/>
            <person name="Glass J.I."/>
            <person name="Rusch D."/>
            <person name="Podicherti R."/>
            <person name="Tsui H.-C.T."/>
            <person name="Winkler M.E."/>
        </authorList>
    </citation>
    <scope>NUCLEOTIDE SEQUENCE</scope>
</reference>
<dbReference type="EMBL" id="UINC01230480">
    <property type="protein sequence ID" value="SVE62621.1"/>
    <property type="molecule type" value="Genomic_DNA"/>
</dbReference>
<dbReference type="PANTHER" id="PTHR42939:SF1">
    <property type="entry name" value="ABC TRANSPORTER ATP-BINDING PROTEIN ALBC-RELATED"/>
    <property type="match status" value="1"/>
</dbReference>
<dbReference type="Pfam" id="PF00005">
    <property type="entry name" value="ABC_tran"/>
    <property type="match status" value="1"/>
</dbReference>
<dbReference type="PROSITE" id="PS50893">
    <property type="entry name" value="ABC_TRANSPORTER_2"/>
    <property type="match status" value="1"/>
</dbReference>
<dbReference type="SMART" id="SM00382">
    <property type="entry name" value="AAA"/>
    <property type="match status" value="1"/>
</dbReference>
<evidence type="ECO:0000256" key="2">
    <source>
        <dbReference type="ARBA" id="ARBA00022741"/>
    </source>
</evidence>
<dbReference type="PANTHER" id="PTHR42939">
    <property type="entry name" value="ABC TRANSPORTER ATP-BINDING PROTEIN ALBC-RELATED"/>
    <property type="match status" value="1"/>
</dbReference>
<organism evidence="5">
    <name type="scientific">marine metagenome</name>
    <dbReference type="NCBI Taxonomy" id="408172"/>
    <lineage>
        <taxon>unclassified sequences</taxon>
        <taxon>metagenomes</taxon>
        <taxon>ecological metagenomes</taxon>
    </lineage>
</organism>
<keyword evidence="1" id="KW-0813">Transport</keyword>
<dbReference type="Gene3D" id="3.40.50.300">
    <property type="entry name" value="P-loop containing nucleotide triphosphate hydrolases"/>
    <property type="match status" value="1"/>
</dbReference>
<evidence type="ECO:0000259" key="4">
    <source>
        <dbReference type="PROSITE" id="PS50893"/>
    </source>
</evidence>
<evidence type="ECO:0000256" key="3">
    <source>
        <dbReference type="ARBA" id="ARBA00022840"/>
    </source>
</evidence>
<dbReference type="AlphaFoldDB" id="A0A383F0W1"/>
<keyword evidence="3" id="KW-0067">ATP-binding</keyword>
<feature type="non-terminal residue" evidence="5">
    <location>
        <position position="1"/>
    </location>
</feature>
<dbReference type="InterPro" id="IPR003439">
    <property type="entry name" value="ABC_transporter-like_ATP-bd"/>
</dbReference>
<sequence>LGPNGSGKTTLLKSILGMLIIDKGDVLINGTSITDSPEYRNKISYLPQAASFPPNLKVVELLKMIKNLRDRTVEYYPLLDHFNLHQYLNEKISSLSQGTRQKINLVITFMFNAPILILDEPTAGLDPISVIKVKELIQLENSNGKTILVTSHIMSFIEEISDKIIFLLDGKVYFNGTVSKLKSKIKRNRTSKEKYLTDFEFAIATILENKNV</sequence>
<dbReference type="InterPro" id="IPR027417">
    <property type="entry name" value="P-loop_NTPase"/>
</dbReference>
<keyword evidence="2" id="KW-0547">Nucleotide-binding</keyword>
<dbReference type="InterPro" id="IPR003593">
    <property type="entry name" value="AAA+_ATPase"/>
</dbReference>
<name>A0A383F0W1_9ZZZZ</name>
<dbReference type="InterPro" id="IPR051782">
    <property type="entry name" value="ABC_Transporter_VariousFunc"/>
</dbReference>
<accession>A0A383F0W1</accession>
<dbReference type="GO" id="GO:0005524">
    <property type="term" value="F:ATP binding"/>
    <property type="evidence" value="ECO:0007669"/>
    <property type="project" value="UniProtKB-KW"/>
</dbReference>
<dbReference type="SUPFAM" id="SSF52540">
    <property type="entry name" value="P-loop containing nucleoside triphosphate hydrolases"/>
    <property type="match status" value="1"/>
</dbReference>
<gene>
    <name evidence="5" type="ORF">METZ01_LOCUS515475</name>
</gene>
<dbReference type="GO" id="GO:0016887">
    <property type="term" value="F:ATP hydrolysis activity"/>
    <property type="evidence" value="ECO:0007669"/>
    <property type="project" value="InterPro"/>
</dbReference>
<feature type="domain" description="ABC transporter" evidence="4">
    <location>
        <begin position="1"/>
        <end position="194"/>
    </location>
</feature>
<evidence type="ECO:0000313" key="5">
    <source>
        <dbReference type="EMBL" id="SVE62621.1"/>
    </source>
</evidence>
<protein>
    <recommendedName>
        <fullName evidence="4">ABC transporter domain-containing protein</fullName>
    </recommendedName>
</protein>
<dbReference type="CDD" id="cd03230">
    <property type="entry name" value="ABC_DR_subfamily_A"/>
    <property type="match status" value="1"/>
</dbReference>